<feature type="compositionally biased region" description="Acidic residues" evidence="1">
    <location>
        <begin position="212"/>
        <end position="225"/>
    </location>
</feature>
<sequence>MGEMSVVKWLGYDGFKDLWFFVGCGLVLDDRLEVLCDDVGVKHTVNLARLNGQFGEATNDGVCRSQSLRDGGVTQQLNEGVGADGERIKVDVGQAEIIEAYDVKSERIEVHEDHDEMTETNEVEGERIEVDEGDGERTKVDDVEGPDVEGERIQVDEGHGEAERRQAHDGEAERLEVQDVEGERIQLHDVEVDRIEVQDLEDIKVQVCELSTSDDDDDDDDDDGEVNSMDGLVNINVQCDFRQSESSGNMEVEVEFVLVGTESSD</sequence>
<organism evidence="2 3">
    <name type="scientific">Phaseolus angularis</name>
    <name type="common">Azuki bean</name>
    <name type="synonym">Vigna angularis</name>
    <dbReference type="NCBI Taxonomy" id="3914"/>
    <lineage>
        <taxon>Eukaryota</taxon>
        <taxon>Viridiplantae</taxon>
        <taxon>Streptophyta</taxon>
        <taxon>Embryophyta</taxon>
        <taxon>Tracheophyta</taxon>
        <taxon>Spermatophyta</taxon>
        <taxon>Magnoliopsida</taxon>
        <taxon>eudicotyledons</taxon>
        <taxon>Gunneridae</taxon>
        <taxon>Pentapetalae</taxon>
        <taxon>rosids</taxon>
        <taxon>fabids</taxon>
        <taxon>Fabales</taxon>
        <taxon>Fabaceae</taxon>
        <taxon>Papilionoideae</taxon>
        <taxon>50 kb inversion clade</taxon>
        <taxon>NPAAA clade</taxon>
        <taxon>indigoferoid/millettioid clade</taxon>
        <taxon>Phaseoleae</taxon>
        <taxon>Vigna</taxon>
    </lineage>
</organism>
<feature type="compositionally biased region" description="Basic and acidic residues" evidence="1">
    <location>
        <begin position="149"/>
        <end position="170"/>
    </location>
</feature>
<dbReference type="AlphaFoldDB" id="A0A0L9VTK8"/>
<reference evidence="3" key="1">
    <citation type="journal article" date="2015" name="Proc. Natl. Acad. Sci. U.S.A.">
        <title>Genome sequencing of adzuki bean (Vigna angularis) provides insight into high starch and low fat accumulation and domestication.</title>
        <authorList>
            <person name="Yang K."/>
            <person name="Tian Z."/>
            <person name="Chen C."/>
            <person name="Luo L."/>
            <person name="Zhao B."/>
            <person name="Wang Z."/>
            <person name="Yu L."/>
            <person name="Li Y."/>
            <person name="Sun Y."/>
            <person name="Li W."/>
            <person name="Chen Y."/>
            <person name="Li Y."/>
            <person name="Zhang Y."/>
            <person name="Ai D."/>
            <person name="Zhao J."/>
            <person name="Shang C."/>
            <person name="Ma Y."/>
            <person name="Wu B."/>
            <person name="Wang M."/>
            <person name="Gao L."/>
            <person name="Sun D."/>
            <person name="Zhang P."/>
            <person name="Guo F."/>
            <person name="Wang W."/>
            <person name="Li Y."/>
            <person name="Wang J."/>
            <person name="Varshney R.K."/>
            <person name="Wang J."/>
            <person name="Ling H.Q."/>
            <person name="Wan P."/>
        </authorList>
    </citation>
    <scope>NUCLEOTIDE SEQUENCE</scope>
    <source>
        <strain evidence="3">cv. Jingnong 6</strain>
    </source>
</reference>
<proteinExistence type="predicted"/>
<gene>
    <name evidence="2" type="ORF">LR48_Vigan11g112300</name>
</gene>
<dbReference type="EMBL" id="CM003381">
    <property type="protein sequence ID" value="KOM58089.1"/>
    <property type="molecule type" value="Genomic_DNA"/>
</dbReference>
<feature type="region of interest" description="Disordered" evidence="1">
    <location>
        <begin position="210"/>
        <end position="230"/>
    </location>
</feature>
<evidence type="ECO:0000313" key="2">
    <source>
        <dbReference type="EMBL" id="KOM58089.1"/>
    </source>
</evidence>
<evidence type="ECO:0000256" key="1">
    <source>
        <dbReference type="SAM" id="MobiDB-lite"/>
    </source>
</evidence>
<evidence type="ECO:0000313" key="3">
    <source>
        <dbReference type="Proteomes" id="UP000053144"/>
    </source>
</evidence>
<dbReference type="Proteomes" id="UP000053144">
    <property type="component" value="Chromosome 11"/>
</dbReference>
<name>A0A0L9VTK8_PHAAN</name>
<feature type="compositionally biased region" description="Basic and acidic residues" evidence="1">
    <location>
        <begin position="124"/>
        <end position="142"/>
    </location>
</feature>
<dbReference type="Gramene" id="KOM58089">
    <property type="protein sequence ID" value="KOM58089"/>
    <property type="gene ID" value="LR48_Vigan11g112300"/>
</dbReference>
<accession>A0A0L9VTK8</accession>
<feature type="region of interest" description="Disordered" evidence="1">
    <location>
        <begin position="113"/>
        <end position="170"/>
    </location>
</feature>
<protein>
    <submittedName>
        <fullName evidence="2">Uncharacterized protein</fullName>
    </submittedName>
</protein>